<evidence type="ECO:0000313" key="1">
    <source>
        <dbReference type="EMBL" id="KAJ7016105.1"/>
    </source>
</evidence>
<proteinExistence type="predicted"/>
<dbReference type="Proteomes" id="UP001218188">
    <property type="component" value="Unassembled WGS sequence"/>
</dbReference>
<comment type="caution">
    <text evidence="1">The sequence shown here is derived from an EMBL/GenBank/DDBJ whole genome shotgun (WGS) entry which is preliminary data.</text>
</comment>
<dbReference type="AlphaFoldDB" id="A0AAD6RXI7"/>
<protein>
    <submittedName>
        <fullName evidence="1">Uncharacterized protein</fullName>
    </submittedName>
</protein>
<dbReference type="EMBL" id="JARJCM010000589">
    <property type="protein sequence ID" value="KAJ7016105.1"/>
    <property type="molecule type" value="Genomic_DNA"/>
</dbReference>
<gene>
    <name evidence="1" type="ORF">C8F04DRAFT_1203246</name>
</gene>
<keyword evidence="2" id="KW-1185">Reference proteome</keyword>
<reference evidence="1" key="1">
    <citation type="submission" date="2023-03" db="EMBL/GenBank/DDBJ databases">
        <title>Massive genome expansion in bonnet fungi (Mycena s.s.) driven by repeated elements and novel gene families across ecological guilds.</title>
        <authorList>
            <consortium name="Lawrence Berkeley National Laboratory"/>
            <person name="Harder C.B."/>
            <person name="Miyauchi S."/>
            <person name="Viragh M."/>
            <person name="Kuo A."/>
            <person name="Thoen E."/>
            <person name="Andreopoulos B."/>
            <person name="Lu D."/>
            <person name="Skrede I."/>
            <person name="Drula E."/>
            <person name="Henrissat B."/>
            <person name="Morin E."/>
            <person name="Kohler A."/>
            <person name="Barry K."/>
            <person name="LaButti K."/>
            <person name="Morin E."/>
            <person name="Salamov A."/>
            <person name="Lipzen A."/>
            <person name="Mereny Z."/>
            <person name="Hegedus B."/>
            <person name="Baldrian P."/>
            <person name="Stursova M."/>
            <person name="Weitz H."/>
            <person name="Taylor A."/>
            <person name="Grigoriev I.V."/>
            <person name="Nagy L.G."/>
            <person name="Martin F."/>
            <person name="Kauserud H."/>
        </authorList>
    </citation>
    <scope>NUCLEOTIDE SEQUENCE</scope>
    <source>
        <strain evidence="1">CBHHK200</strain>
    </source>
</reference>
<accession>A0AAD6RXI7</accession>
<organism evidence="1 2">
    <name type="scientific">Mycena alexandri</name>
    <dbReference type="NCBI Taxonomy" id="1745969"/>
    <lineage>
        <taxon>Eukaryota</taxon>
        <taxon>Fungi</taxon>
        <taxon>Dikarya</taxon>
        <taxon>Basidiomycota</taxon>
        <taxon>Agaricomycotina</taxon>
        <taxon>Agaricomycetes</taxon>
        <taxon>Agaricomycetidae</taxon>
        <taxon>Agaricales</taxon>
        <taxon>Marasmiineae</taxon>
        <taxon>Mycenaceae</taxon>
        <taxon>Mycena</taxon>
    </lineage>
</organism>
<name>A0AAD6RXI7_9AGAR</name>
<sequence>MSAAFIQLTETDYLLGRLGIKSSAGKVRFGSGSGHFALNPEPEPGVRFSKVRFAFERVQNAKKSGDFGGLITDPGVKQCLKDSEMSNQHNSKIVQMNFEPWDSTVRAAVMQH</sequence>
<evidence type="ECO:0000313" key="2">
    <source>
        <dbReference type="Proteomes" id="UP001218188"/>
    </source>
</evidence>